<accession>A0A482WR13</accession>
<evidence type="ECO:0000313" key="2">
    <source>
        <dbReference type="Proteomes" id="UP000291343"/>
    </source>
</evidence>
<reference evidence="1 2" key="1">
    <citation type="journal article" date="2017" name="Gigascience">
        <title>Genome sequence of the small brown planthopper, Laodelphax striatellus.</title>
        <authorList>
            <person name="Zhu J."/>
            <person name="Jiang F."/>
            <person name="Wang X."/>
            <person name="Yang P."/>
            <person name="Bao Y."/>
            <person name="Zhao W."/>
            <person name="Wang W."/>
            <person name="Lu H."/>
            <person name="Wang Q."/>
            <person name="Cui N."/>
            <person name="Li J."/>
            <person name="Chen X."/>
            <person name="Luo L."/>
            <person name="Yu J."/>
            <person name="Kang L."/>
            <person name="Cui F."/>
        </authorList>
    </citation>
    <scope>NUCLEOTIDE SEQUENCE [LARGE SCALE GENOMIC DNA]</scope>
    <source>
        <strain evidence="1">Lst14</strain>
    </source>
</reference>
<proteinExistence type="predicted"/>
<sequence length="399" mass="46787">MSNISDTECEDSVLSLDQKSLNDAIDVNEVKKLIDVDYALDMHYQLAHADDDVRKKIKNLEIFVDWEVPVSHNSLQYIHSSKVDQDLSAVGQGLKLTNFTIEEDQILKANWDSFKQEYGFNDPKYFLRGYLTRTEFNDTTKKKFVQLLGRGLPQRTLRSIYDRFYEIYAEESTGRFTYVEDQIILAIKCSNSEYFKEHTKTKVLLELLGRKKITLLRRYQKLGKDAVVGGFSAPFNWTIDICKDLVTLMKEETGVKDISLLEETRFEAGHWEKLGEKLGINSTHLLFFWETQLSPLLFAKQCISRNKLRCFLVIWFLAHGEVEDWDEICWLDVALDLSVPRMICFRVLKSMVTSYVPENLWLNVQDCVRYLYSNYFDLFSSNKLKDRYLNSKFFKENLL</sequence>
<dbReference type="EMBL" id="QKKF02027168">
    <property type="protein sequence ID" value="RZF36017.1"/>
    <property type="molecule type" value="Genomic_DNA"/>
</dbReference>
<name>A0A482WR13_LAOST</name>
<protein>
    <submittedName>
        <fullName evidence="1">Uncharacterized protein</fullName>
    </submittedName>
</protein>
<keyword evidence="2" id="KW-1185">Reference proteome</keyword>
<dbReference type="Proteomes" id="UP000291343">
    <property type="component" value="Unassembled WGS sequence"/>
</dbReference>
<comment type="caution">
    <text evidence="1">The sequence shown here is derived from an EMBL/GenBank/DDBJ whole genome shotgun (WGS) entry which is preliminary data.</text>
</comment>
<gene>
    <name evidence="1" type="ORF">LSTR_LSTR005833</name>
</gene>
<dbReference type="AlphaFoldDB" id="A0A482WR13"/>
<dbReference type="OrthoDB" id="6622856at2759"/>
<dbReference type="STRING" id="195883.A0A482WR13"/>
<organism evidence="1 2">
    <name type="scientific">Laodelphax striatellus</name>
    <name type="common">Small brown planthopper</name>
    <name type="synonym">Delphax striatella</name>
    <dbReference type="NCBI Taxonomy" id="195883"/>
    <lineage>
        <taxon>Eukaryota</taxon>
        <taxon>Metazoa</taxon>
        <taxon>Ecdysozoa</taxon>
        <taxon>Arthropoda</taxon>
        <taxon>Hexapoda</taxon>
        <taxon>Insecta</taxon>
        <taxon>Pterygota</taxon>
        <taxon>Neoptera</taxon>
        <taxon>Paraneoptera</taxon>
        <taxon>Hemiptera</taxon>
        <taxon>Auchenorrhyncha</taxon>
        <taxon>Fulgoroidea</taxon>
        <taxon>Delphacidae</taxon>
        <taxon>Criomorphinae</taxon>
        <taxon>Laodelphax</taxon>
    </lineage>
</organism>
<evidence type="ECO:0000313" key="1">
    <source>
        <dbReference type="EMBL" id="RZF36017.1"/>
    </source>
</evidence>
<dbReference type="InParanoid" id="A0A482WR13"/>